<keyword evidence="1" id="KW-0813">Transport</keyword>
<dbReference type="PROSITE" id="PS50893">
    <property type="entry name" value="ABC_TRANSPORTER_2"/>
    <property type="match status" value="1"/>
</dbReference>
<dbReference type="InterPro" id="IPR003439">
    <property type="entry name" value="ABC_transporter-like_ATP-bd"/>
</dbReference>
<sequence>MSELYVDSVAHSFGGHSVINNVYLKCGVGEVVGVLGRNGSGKSTLLKIIFGSIKPNYKFIRIDGELVQKGYLTHKIIYLPQGYFLPQYLSLELLVNLYVNKYREQLLAIDLFREHLKMRIGDLSGGHRRLAEALLMIYSDAKYILLDEPFSQLAPLISEQLKHHIRELLPEKGFIVTDHDYQQILEVSSRVVLIHNGCNYNIGHTDDLILHGYLPAHFV</sequence>
<dbReference type="PANTHER" id="PTHR42939:SF1">
    <property type="entry name" value="ABC TRANSPORTER ATP-BINDING PROTEIN ALBC-RELATED"/>
    <property type="match status" value="1"/>
</dbReference>
<keyword evidence="3 5" id="KW-0067">ATP-binding</keyword>
<dbReference type="SUPFAM" id="SSF52540">
    <property type="entry name" value="P-loop containing nucleoside triphosphate hydrolases"/>
    <property type="match status" value="1"/>
</dbReference>
<gene>
    <name evidence="5" type="ORF">DPV69_08160</name>
</gene>
<dbReference type="GO" id="GO:0005524">
    <property type="term" value="F:ATP binding"/>
    <property type="evidence" value="ECO:0007669"/>
    <property type="project" value="UniProtKB-KW"/>
</dbReference>
<name>A0A443YWI0_9SPHI</name>
<dbReference type="Pfam" id="PF00005">
    <property type="entry name" value="ABC_tran"/>
    <property type="match status" value="1"/>
</dbReference>
<dbReference type="InterPro" id="IPR003593">
    <property type="entry name" value="AAA+_ATPase"/>
</dbReference>
<proteinExistence type="predicted"/>
<dbReference type="Gene3D" id="3.40.50.300">
    <property type="entry name" value="P-loop containing nucleotide triphosphate hydrolases"/>
    <property type="match status" value="1"/>
</dbReference>
<accession>A0A443YWI0</accession>
<reference evidence="5 6" key="1">
    <citation type="submission" date="2018-06" db="EMBL/GenBank/DDBJ databases">
        <title>Pedobacter endophyticus sp. nov., an endophytic bacterium isolated from a leaf of Triticum aestivum.</title>
        <authorList>
            <person name="Zhang L."/>
        </authorList>
    </citation>
    <scope>NUCLEOTIDE SEQUENCE [LARGE SCALE GENOMIC DNA]</scope>
    <source>
        <strain evidence="5 6">CM134L-2</strain>
    </source>
</reference>
<dbReference type="OrthoDB" id="9785229at2"/>
<evidence type="ECO:0000256" key="1">
    <source>
        <dbReference type="ARBA" id="ARBA00022448"/>
    </source>
</evidence>
<evidence type="ECO:0000256" key="3">
    <source>
        <dbReference type="ARBA" id="ARBA00022840"/>
    </source>
</evidence>
<dbReference type="InterPro" id="IPR027417">
    <property type="entry name" value="P-loop_NTPase"/>
</dbReference>
<dbReference type="SMART" id="SM00382">
    <property type="entry name" value="AAA"/>
    <property type="match status" value="1"/>
</dbReference>
<dbReference type="InterPro" id="IPR051782">
    <property type="entry name" value="ABC_Transporter_VariousFunc"/>
</dbReference>
<dbReference type="GO" id="GO:0016887">
    <property type="term" value="F:ATP hydrolysis activity"/>
    <property type="evidence" value="ECO:0007669"/>
    <property type="project" value="InterPro"/>
</dbReference>
<evidence type="ECO:0000313" key="6">
    <source>
        <dbReference type="Proteomes" id="UP000284120"/>
    </source>
</evidence>
<dbReference type="PANTHER" id="PTHR42939">
    <property type="entry name" value="ABC TRANSPORTER ATP-BINDING PROTEIN ALBC-RELATED"/>
    <property type="match status" value="1"/>
</dbReference>
<evidence type="ECO:0000259" key="4">
    <source>
        <dbReference type="PROSITE" id="PS50893"/>
    </source>
</evidence>
<keyword evidence="6" id="KW-1185">Reference proteome</keyword>
<organism evidence="5 6">
    <name type="scientific">Pedobacter chitinilyticus</name>
    <dbReference type="NCBI Taxonomy" id="2233776"/>
    <lineage>
        <taxon>Bacteria</taxon>
        <taxon>Pseudomonadati</taxon>
        <taxon>Bacteroidota</taxon>
        <taxon>Sphingobacteriia</taxon>
        <taxon>Sphingobacteriales</taxon>
        <taxon>Sphingobacteriaceae</taxon>
        <taxon>Pedobacter</taxon>
    </lineage>
</organism>
<evidence type="ECO:0000313" key="5">
    <source>
        <dbReference type="EMBL" id="RWU08342.1"/>
    </source>
</evidence>
<dbReference type="Proteomes" id="UP000284120">
    <property type="component" value="Unassembled WGS sequence"/>
</dbReference>
<dbReference type="AlphaFoldDB" id="A0A443YWI0"/>
<evidence type="ECO:0000256" key="2">
    <source>
        <dbReference type="ARBA" id="ARBA00022741"/>
    </source>
</evidence>
<dbReference type="EMBL" id="SAYW01000002">
    <property type="protein sequence ID" value="RWU08342.1"/>
    <property type="molecule type" value="Genomic_DNA"/>
</dbReference>
<dbReference type="RefSeq" id="WP_113646866.1">
    <property type="nucleotide sequence ID" value="NZ_QMHN01000002.1"/>
</dbReference>
<comment type="caution">
    <text evidence="5">The sequence shown here is derived from an EMBL/GenBank/DDBJ whole genome shotgun (WGS) entry which is preliminary data.</text>
</comment>
<feature type="domain" description="ABC transporter" evidence="4">
    <location>
        <begin position="4"/>
        <end position="219"/>
    </location>
</feature>
<protein>
    <submittedName>
        <fullName evidence="5">ATP-binding cassette domain-containing protein</fullName>
    </submittedName>
</protein>
<keyword evidence="2" id="KW-0547">Nucleotide-binding</keyword>